<dbReference type="EMBL" id="CP036271">
    <property type="protein sequence ID" value="QDT55492.1"/>
    <property type="molecule type" value="Genomic_DNA"/>
</dbReference>
<evidence type="ECO:0000256" key="1">
    <source>
        <dbReference type="SAM" id="MobiDB-lite"/>
    </source>
</evidence>
<evidence type="ECO:0000313" key="2">
    <source>
        <dbReference type="EMBL" id="QDT55492.1"/>
    </source>
</evidence>
<proteinExistence type="predicted"/>
<evidence type="ECO:0000313" key="3">
    <source>
        <dbReference type="Proteomes" id="UP000315700"/>
    </source>
</evidence>
<feature type="region of interest" description="Disordered" evidence="1">
    <location>
        <begin position="1"/>
        <end position="20"/>
    </location>
</feature>
<keyword evidence="3" id="KW-1185">Reference proteome</keyword>
<dbReference type="Proteomes" id="UP000315700">
    <property type="component" value="Chromosome"/>
</dbReference>
<dbReference type="InParanoid" id="A0A517SHA6"/>
<organism evidence="2 3">
    <name type="scientific">Caulifigura coniformis</name>
    <dbReference type="NCBI Taxonomy" id="2527983"/>
    <lineage>
        <taxon>Bacteria</taxon>
        <taxon>Pseudomonadati</taxon>
        <taxon>Planctomycetota</taxon>
        <taxon>Planctomycetia</taxon>
        <taxon>Planctomycetales</taxon>
        <taxon>Planctomycetaceae</taxon>
        <taxon>Caulifigura</taxon>
    </lineage>
</organism>
<accession>A0A517SHA6</accession>
<protein>
    <submittedName>
        <fullName evidence="2">Uncharacterized protein</fullName>
    </submittedName>
</protein>
<dbReference type="RefSeq" id="WP_145031341.1">
    <property type="nucleotide sequence ID" value="NZ_CP036271.1"/>
</dbReference>
<sequence length="182" mass="20176">MSEKLFSQEDVDRMLEKERRGPVARQIESLQAVVNRQEQLRAVIAEHGIEPAEGESVADAAGRLLNQWTETAARREADHLASVNAMKAESDSSIAEVKAEIGRINAQRHSHEIDFAIGEAARKHGAFDAEQLRAFVRPHVQTMGDEHVVRTPGMLQSIDEFVDAMRVDPASANLFREGLGLK</sequence>
<reference evidence="2 3" key="1">
    <citation type="submission" date="2019-02" db="EMBL/GenBank/DDBJ databases">
        <title>Deep-cultivation of Planctomycetes and their phenomic and genomic characterization uncovers novel biology.</title>
        <authorList>
            <person name="Wiegand S."/>
            <person name="Jogler M."/>
            <person name="Boedeker C."/>
            <person name="Pinto D."/>
            <person name="Vollmers J."/>
            <person name="Rivas-Marin E."/>
            <person name="Kohn T."/>
            <person name="Peeters S.H."/>
            <person name="Heuer A."/>
            <person name="Rast P."/>
            <person name="Oberbeckmann S."/>
            <person name="Bunk B."/>
            <person name="Jeske O."/>
            <person name="Meyerdierks A."/>
            <person name="Storesund J.E."/>
            <person name="Kallscheuer N."/>
            <person name="Luecker S."/>
            <person name="Lage O.M."/>
            <person name="Pohl T."/>
            <person name="Merkel B.J."/>
            <person name="Hornburger P."/>
            <person name="Mueller R.-W."/>
            <person name="Bruemmer F."/>
            <person name="Labrenz M."/>
            <person name="Spormann A.M."/>
            <person name="Op den Camp H."/>
            <person name="Overmann J."/>
            <person name="Amann R."/>
            <person name="Jetten M.S.M."/>
            <person name="Mascher T."/>
            <person name="Medema M.H."/>
            <person name="Devos D.P."/>
            <person name="Kaster A.-K."/>
            <person name="Ovreas L."/>
            <person name="Rohde M."/>
            <person name="Galperin M.Y."/>
            <person name="Jogler C."/>
        </authorList>
    </citation>
    <scope>NUCLEOTIDE SEQUENCE [LARGE SCALE GENOMIC DNA]</scope>
    <source>
        <strain evidence="2 3">Pan44</strain>
    </source>
</reference>
<gene>
    <name evidence="2" type="ORF">Pan44_35360</name>
</gene>
<name>A0A517SHA6_9PLAN</name>
<dbReference type="KEGG" id="ccos:Pan44_35360"/>
<dbReference type="AlphaFoldDB" id="A0A517SHA6"/>